<reference evidence="1" key="1">
    <citation type="journal article" date="2019" name="Sci. Rep.">
        <title>Draft genome of Tanacetum cinerariifolium, the natural source of mosquito coil.</title>
        <authorList>
            <person name="Yamashiro T."/>
            <person name="Shiraishi A."/>
            <person name="Satake H."/>
            <person name="Nakayama K."/>
        </authorList>
    </citation>
    <scope>NUCLEOTIDE SEQUENCE</scope>
</reference>
<protein>
    <submittedName>
        <fullName evidence="1">Uncharacterized protein</fullName>
    </submittedName>
</protein>
<name>A0A699XBH5_TANCI</name>
<evidence type="ECO:0000313" key="1">
    <source>
        <dbReference type="EMBL" id="GFD57037.1"/>
    </source>
</evidence>
<comment type="caution">
    <text evidence="1">The sequence shown here is derived from an EMBL/GenBank/DDBJ whole genome shotgun (WGS) entry which is preliminary data.</text>
</comment>
<feature type="non-terminal residue" evidence="1">
    <location>
        <position position="1"/>
    </location>
</feature>
<gene>
    <name evidence="1" type="ORF">Tci_929006</name>
</gene>
<proteinExistence type="predicted"/>
<organism evidence="1">
    <name type="scientific">Tanacetum cinerariifolium</name>
    <name type="common">Dalmatian daisy</name>
    <name type="synonym">Chrysanthemum cinerariifolium</name>
    <dbReference type="NCBI Taxonomy" id="118510"/>
    <lineage>
        <taxon>Eukaryota</taxon>
        <taxon>Viridiplantae</taxon>
        <taxon>Streptophyta</taxon>
        <taxon>Embryophyta</taxon>
        <taxon>Tracheophyta</taxon>
        <taxon>Spermatophyta</taxon>
        <taxon>Magnoliopsida</taxon>
        <taxon>eudicotyledons</taxon>
        <taxon>Gunneridae</taxon>
        <taxon>Pentapetalae</taxon>
        <taxon>asterids</taxon>
        <taxon>campanulids</taxon>
        <taxon>Asterales</taxon>
        <taxon>Asteraceae</taxon>
        <taxon>Asteroideae</taxon>
        <taxon>Anthemideae</taxon>
        <taxon>Anthemidinae</taxon>
        <taxon>Tanacetum</taxon>
    </lineage>
</organism>
<feature type="non-terminal residue" evidence="1">
    <location>
        <position position="89"/>
    </location>
</feature>
<sequence>DLLGSKAMIGKMEREILHHDLSSVEETLGNVMERLKVLESEDNATLKKKLADKEMLLDLTRMDRDTAERRLSESIWWNEIFYLEMVRKG</sequence>
<accession>A0A699XBH5</accession>
<dbReference type="AlphaFoldDB" id="A0A699XBH5"/>
<dbReference type="EMBL" id="BKCJ011836274">
    <property type="protein sequence ID" value="GFD57037.1"/>
    <property type="molecule type" value="Genomic_DNA"/>
</dbReference>